<dbReference type="EMBL" id="JBHSGA010000025">
    <property type="protein sequence ID" value="MFC4528972.1"/>
    <property type="molecule type" value="Genomic_DNA"/>
</dbReference>
<accession>A0ABV9C8H1</accession>
<proteinExistence type="predicted"/>
<feature type="transmembrane region" description="Helical" evidence="1">
    <location>
        <begin position="314"/>
        <end position="330"/>
    </location>
</feature>
<feature type="transmembrane region" description="Helical" evidence="1">
    <location>
        <begin position="79"/>
        <end position="112"/>
    </location>
</feature>
<keyword evidence="1" id="KW-1133">Transmembrane helix</keyword>
<protein>
    <recommendedName>
        <fullName evidence="4">Glycosyltransferase RgtA/B/C/D-like domain-containing protein</fullName>
    </recommendedName>
</protein>
<feature type="transmembrane region" description="Helical" evidence="1">
    <location>
        <begin position="170"/>
        <end position="192"/>
    </location>
</feature>
<dbReference type="Proteomes" id="UP001595961">
    <property type="component" value="Unassembled WGS sequence"/>
</dbReference>
<feature type="transmembrane region" description="Helical" evidence="1">
    <location>
        <begin position="147"/>
        <end position="163"/>
    </location>
</feature>
<comment type="caution">
    <text evidence="2">The sequence shown here is derived from an EMBL/GenBank/DDBJ whole genome shotgun (WGS) entry which is preliminary data.</text>
</comment>
<dbReference type="RefSeq" id="WP_266151643.1">
    <property type="nucleotide sequence ID" value="NZ_CP064028.1"/>
</dbReference>
<keyword evidence="1" id="KW-0812">Transmembrane</keyword>
<sequence length="361" mass="40388">MMFEGEGSRRHERLYALWLSVGLFAVHQLLELLVAFAYHRHVLDVCYWDCKWYAGISLHGYAQTATAANHQANWAFFPLFPLLVLLINTATSLSIPLASVLLGKVLFLFSIYAFIEFATRYSENVPPLCAGMIVALSPYALYGNTGYTEPLFLLLTCAFFVFLKDRRYLACGLLGALLSATRVPGIFVALPYAVVVAQHFLPASREQKLEMVLGGLLIPLGLALFMLHLHAVTGDALAFIHVQKAWGRPLSNPLAVIVGGFERGNIHLIWALMSVLALVASLFLIFTRRLTLGLFSLFCTLVPLWTGLQSMPRYIWWQAPILLVLANVISRRATMIIFMPIFVLGLAYMYIAWMAVKSWVV</sequence>
<reference evidence="3" key="1">
    <citation type="journal article" date="2019" name="Int. J. Syst. Evol. Microbiol.">
        <title>The Global Catalogue of Microorganisms (GCM) 10K type strain sequencing project: providing services to taxonomists for standard genome sequencing and annotation.</title>
        <authorList>
            <consortium name="The Broad Institute Genomics Platform"/>
            <consortium name="The Broad Institute Genome Sequencing Center for Infectious Disease"/>
            <person name="Wu L."/>
            <person name="Ma J."/>
        </authorList>
    </citation>
    <scope>NUCLEOTIDE SEQUENCE [LARGE SCALE GENOMIC DNA]</scope>
    <source>
        <strain evidence="3">CCM 4481</strain>
    </source>
</reference>
<name>A0ABV9C8H1_9GAMM</name>
<evidence type="ECO:0000256" key="1">
    <source>
        <dbReference type="SAM" id="Phobius"/>
    </source>
</evidence>
<feature type="transmembrane region" description="Helical" evidence="1">
    <location>
        <begin position="267"/>
        <end position="285"/>
    </location>
</feature>
<gene>
    <name evidence="2" type="ORF">ACFO5W_20175</name>
</gene>
<evidence type="ECO:0000313" key="3">
    <source>
        <dbReference type="Proteomes" id="UP001595961"/>
    </source>
</evidence>
<feature type="transmembrane region" description="Helical" evidence="1">
    <location>
        <begin position="292"/>
        <end position="308"/>
    </location>
</feature>
<feature type="transmembrane region" description="Helical" evidence="1">
    <location>
        <begin position="212"/>
        <end position="233"/>
    </location>
</feature>
<keyword evidence="3" id="KW-1185">Reference proteome</keyword>
<keyword evidence="1" id="KW-0472">Membrane</keyword>
<evidence type="ECO:0008006" key="4">
    <source>
        <dbReference type="Google" id="ProtNLM"/>
    </source>
</evidence>
<feature type="transmembrane region" description="Helical" evidence="1">
    <location>
        <begin position="337"/>
        <end position="356"/>
    </location>
</feature>
<evidence type="ECO:0000313" key="2">
    <source>
        <dbReference type="EMBL" id="MFC4528972.1"/>
    </source>
</evidence>
<feature type="transmembrane region" description="Helical" evidence="1">
    <location>
        <begin position="15"/>
        <end position="38"/>
    </location>
</feature>
<organism evidence="2 3">
    <name type="scientific">Dyella halodurans</name>
    <dbReference type="NCBI Taxonomy" id="1920171"/>
    <lineage>
        <taxon>Bacteria</taxon>
        <taxon>Pseudomonadati</taxon>
        <taxon>Pseudomonadota</taxon>
        <taxon>Gammaproteobacteria</taxon>
        <taxon>Lysobacterales</taxon>
        <taxon>Rhodanobacteraceae</taxon>
        <taxon>Dyella</taxon>
    </lineage>
</organism>